<dbReference type="PROSITE" id="PS51168">
    <property type="entry name" value="CHORISMATE_MUT_2"/>
    <property type="match status" value="1"/>
</dbReference>
<dbReference type="InterPro" id="IPR013785">
    <property type="entry name" value="Aldolase_TIM"/>
</dbReference>
<keyword evidence="3" id="KW-0028">Amino-acid biosynthesis</keyword>
<dbReference type="GO" id="GO:0009073">
    <property type="term" value="P:aromatic amino acid family biosynthetic process"/>
    <property type="evidence" value="ECO:0007669"/>
    <property type="project" value="UniProtKB-KW"/>
</dbReference>
<accession>A0A6C0ACG5</accession>
<dbReference type="Gene3D" id="1.10.590.10">
    <property type="entry name" value="Chorismate mutase, AroQ class superfamily, eukaryotic"/>
    <property type="match status" value="1"/>
</dbReference>
<keyword evidence="6" id="KW-0413">Isomerase</keyword>
<protein>
    <recommendedName>
        <fullName evidence="2">3-deoxy-7-phosphoheptulonate synthase</fullName>
        <ecNumber evidence="2">2.5.1.54</ecNumber>
    </recommendedName>
</protein>
<evidence type="ECO:0000256" key="6">
    <source>
        <dbReference type="ARBA" id="ARBA00023235"/>
    </source>
</evidence>
<comment type="similarity">
    <text evidence="1">Belongs to the class-I DAHP synthase family.</text>
</comment>
<evidence type="ECO:0000256" key="7">
    <source>
        <dbReference type="ARBA" id="ARBA00047508"/>
    </source>
</evidence>
<dbReference type="NCBIfam" id="TIGR00034">
    <property type="entry name" value="aroFGH"/>
    <property type="match status" value="1"/>
</dbReference>
<dbReference type="InterPro" id="IPR037039">
    <property type="entry name" value="CM_AroQ_sf_eucaryotic"/>
</dbReference>
<dbReference type="EC" id="2.5.1.54" evidence="2"/>
<dbReference type="PANTHER" id="PTHR21225:SF10">
    <property type="entry name" value="PHOSPHO-2-DEHYDRO-3-DEOXYHEPTONATE ALDOLASE, TYR-SENSITIVE"/>
    <property type="match status" value="1"/>
</dbReference>
<dbReference type="InterPro" id="IPR006218">
    <property type="entry name" value="DAHP1/KDSA"/>
</dbReference>
<dbReference type="GO" id="GO:0005737">
    <property type="term" value="C:cytoplasm"/>
    <property type="evidence" value="ECO:0007669"/>
    <property type="project" value="TreeGrafter"/>
</dbReference>
<evidence type="ECO:0000256" key="4">
    <source>
        <dbReference type="ARBA" id="ARBA00022679"/>
    </source>
</evidence>
<evidence type="ECO:0000256" key="3">
    <source>
        <dbReference type="ARBA" id="ARBA00022605"/>
    </source>
</evidence>
<dbReference type="GO" id="GO:0004106">
    <property type="term" value="F:chorismate mutase activity"/>
    <property type="evidence" value="ECO:0007669"/>
    <property type="project" value="InterPro"/>
</dbReference>
<sequence length="464" mass="52980">MSQIDDIHISSIKDVITPRELRGKIPNNSPNFVAESRDTITKIFKDEDDRFLVIVGPCSIHNPDEALDYANQLLEFKNRFKDTLFVVMRVYFEKPRTRGGWKGLINDPDIDQTYDISKGLFMARDLLNKINSLGIPTATELLDNHTPQYIMDLISFTAIGARTVESQIHRQLACGISTPVGFKNPTCGNIKKAIDAIHTIQQSHLFKGIDLDGKVKVLETKGNNKGCIILRGSETGANYDPVTVENVVESIKNSGLHTKLIIDTSHGNSGKDFKKQSYVVESISKQLLDLNCHIKGVMIESNINEGNQPSAKRSKLKYGISITDSCVNLEETYKFLNILDIATKERVYKKDISNIRKKIDILNKKLEYLLKQTFNKDNLEQFTKISNERINIGKVVAEIKFKKNPELFRFYKSDSKKIFELLTDEKREQEILDTYDDQFIKDVFLNIMFDCKMVQVSRIQELLK</sequence>
<evidence type="ECO:0000256" key="1">
    <source>
        <dbReference type="ARBA" id="ARBA00007985"/>
    </source>
</evidence>
<reference evidence="9" key="1">
    <citation type="journal article" date="2020" name="Nature">
        <title>Giant virus diversity and host interactions through global metagenomics.</title>
        <authorList>
            <person name="Schulz F."/>
            <person name="Roux S."/>
            <person name="Paez-Espino D."/>
            <person name="Jungbluth S."/>
            <person name="Walsh D.A."/>
            <person name="Denef V.J."/>
            <person name="McMahon K.D."/>
            <person name="Konstantinidis K.T."/>
            <person name="Eloe-Fadrosh E.A."/>
            <person name="Kyrpides N.C."/>
            <person name="Woyke T."/>
        </authorList>
    </citation>
    <scope>NUCLEOTIDE SEQUENCE</scope>
    <source>
        <strain evidence="9">GVMAG-S-1004661-13</strain>
    </source>
</reference>
<feature type="domain" description="Chorismate mutase" evidence="8">
    <location>
        <begin position="346"/>
        <end position="459"/>
    </location>
</feature>
<evidence type="ECO:0000313" key="9">
    <source>
        <dbReference type="EMBL" id="QHS77281.1"/>
    </source>
</evidence>
<name>A0A6C0ACG5_9ZZZZ</name>
<dbReference type="SUPFAM" id="SSF48600">
    <property type="entry name" value="Chorismate mutase II"/>
    <property type="match status" value="1"/>
</dbReference>
<dbReference type="InterPro" id="IPR002701">
    <property type="entry name" value="CM_II_prokaryot"/>
</dbReference>
<dbReference type="NCBIfam" id="NF009395">
    <property type="entry name" value="PRK12755.1"/>
    <property type="match status" value="1"/>
</dbReference>
<dbReference type="GO" id="GO:0046417">
    <property type="term" value="P:chorismate metabolic process"/>
    <property type="evidence" value="ECO:0007669"/>
    <property type="project" value="InterPro"/>
</dbReference>
<dbReference type="Gene3D" id="3.20.20.70">
    <property type="entry name" value="Aldolase class I"/>
    <property type="match status" value="1"/>
</dbReference>
<dbReference type="GO" id="GO:0003849">
    <property type="term" value="F:3-deoxy-7-phosphoheptulonate synthase activity"/>
    <property type="evidence" value="ECO:0007669"/>
    <property type="project" value="UniProtKB-EC"/>
</dbReference>
<comment type="catalytic activity">
    <reaction evidence="7">
        <text>D-erythrose 4-phosphate + phosphoenolpyruvate + H2O = 7-phospho-2-dehydro-3-deoxy-D-arabino-heptonate + phosphate</text>
        <dbReference type="Rhea" id="RHEA:14717"/>
        <dbReference type="ChEBI" id="CHEBI:15377"/>
        <dbReference type="ChEBI" id="CHEBI:16897"/>
        <dbReference type="ChEBI" id="CHEBI:43474"/>
        <dbReference type="ChEBI" id="CHEBI:58394"/>
        <dbReference type="ChEBI" id="CHEBI:58702"/>
        <dbReference type="EC" id="2.5.1.54"/>
    </reaction>
</comment>
<dbReference type="Pfam" id="PF00793">
    <property type="entry name" value="DAHP_synth_1"/>
    <property type="match status" value="1"/>
</dbReference>
<dbReference type="GO" id="GO:0008652">
    <property type="term" value="P:amino acid biosynthetic process"/>
    <property type="evidence" value="ECO:0007669"/>
    <property type="project" value="UniProtKB-KW"/>
</dbReference>
<dbReference type="InterPro" id="IPR006219">
    <property type="entry name" value="DAHP_synth_1"/>
</dbReference>
<dbReference type="InterPro" id="IPR036263">
    <property type="entry name" value="Chorismate_II_sf"/>
</dbReference>
<dbReference type="AlphaFoldDB" id="A0A6C0ACG5"/>
<proteinExistence type="inferred from homology"/>
<keyword evidence="4" id="KW-0808">Transferase</keyword>
<evidence type="ECO:0000259" key="8">
    <source>
        <dbReference type="PROSITE" id="PS51168"/>
    </source>
</evidence>
<evidence type="ECO:0000256" key="2">
    <source>
        <dbReference type="ARBA" id="ARBA00012694"/>
    </source>
</evidence>
<evidence type="ECO:0000256" key="5">
    <source>
        <dbReference type="ARBA" id="ARBA00023141"/>
    </source>
</evidence>
<dbReference type="PANTHER" id="PTHR21225">
    <property type="entry name" value="PHOSPHO-2-DEHYDRO-3-DEOXYHEPTONATE ALDOLASE DAHP SYNTHETASE"/>
    <property type="match status" value="1"/>
</dbReference>
<keyword evidence="5" id="KW-0057">Aromatic amino acid biosynthesis</keyword>
<dbReference type="SUPFAM" id="SSF51569">
    <property type="entry name" value="Aldolase"/>
    <property type="match status" value="1"/>
</dbReference>
<organism evidence="9">
    <name type="scientific">viral metagenome</name>
    <dbReference type="NCBI Taxonomy" id="1070528"/>
    <lineage>
        <taxon>unclassified sequences</taxon>
        <taxon>metagenomes</taxon>
        <taxon>organismal metagenomes</taxon>
    </lineage>
</organism>
<dbReference type="EMBL" id="MN740544">
    <property type="protein sequence ID" value="QHS77281.1"/>
    <property type="molecule type" value="Genomic_DNA"/>
</dbReference>